<comment type="catalytic activity">
    <reaction evidence="8 9">
        <text>S-sulfanyl-L-cysteinyl-[protein] + uridine(34) in tRNA + AH2 + ATP = 2-thiouridine(34) in tRNA + L-cysteinyl-[protein] + A + AMP + diphosphate + H(+)</text>
        <dbReference type="Rhea" id="RHEA:47032"/>
        <dbReference type="Rhea" id="RHEA-COMP:10131"/>
        <dbReference type="Rhea" id="RHEA-COMP:11726"/>
        <dbReference type="Rhea" id="RHEA-COMP:11727"/>
        <dbReference type="Rhea" id="RHEA-COMP:11728"/>
        <dbReference type="ChEBI" id="CHEBI:13193"/>
        <dbReference type="ChEBI" id="CHEBI:15378"/>
        <dbReference type="ChEBI" id="CHEBI:17499"/>
        <dbReference type="ChEBI" id="CHEBI:29950"/>
        <dbReference type="ChEBI" id="CHEBI:30616"/>
        <dbReference type="ChEBI" id="CHEBI:33019"/>
        <dbReference type="ChEBI" id="CHEBI:61963"/>
        <dbReference type="ChEBI" id="CHEBI:65315"/>
        <dbReference type="ChEBI" id="CHEBI:87170"/>
        <dbReference type="ChEBI" id="CHEBI:456215"/>
        <dbReference type="EC" id="2.8.1.13"/>
    </reaction>
</comment>
<sequence length="368" mass="41652">MNKNSNHCFIYTIRCKIMAMKIAVALSGGVDSSTALYLLKKEGHDLFGLFMKNWEEEDREGHCIAEKDAEDARAVCELLDIPFYTVNFAKEYWDNVFTHFLKEIELGHTPNPDILCNREIKFKVLFEKALALGADALATGHYCQTQNGQLHKGLDPNKDQSYFLYTIKSSTLNRVHFPIGHLEKPHVRALAEKASLPVFSKKDSTGICFIGKRNFRTFLEKYIPHEPGIIETTDGKQVGTHDGIYYYTIGQRKGMGVGGPGEPWFVAAKDKKSRKLIIAQGEDHPALFAPALIATEPSWVTEEPTFPLHCRAKIRYRQTEQPCTVEKSRDTLHVRFDEPQRAITPRQSVVFYDGPRCLGGAIIDHPTH</sequence>
<keyword evidence="13" id="KW-1185">Reference proteome</keyword>
<dbReference type="InterPro" id="IPR023382">
    <property type="entry name" value="MnmA-like_central_sf"/>
</dbReference>
<keyword evidence="4 9" id="KW-0547">Nucleotide-binding</keyword>
<gene>
    <name evidence="9" type="primary">mnmA</name>
    <name evidence="12" type="ORF">NEPTK9_000705</name>
</gene>
<feature type="binding site" evidence="9">
    <location>
        <position position="140"/>
    </location>
    <ligand>
        <name>ATP</name>
        <dbReference type="ChEBI" id="CHEBI:30616"/>
    </ligand>
</feature>
<feature type="binding site" evidence="9">
    <location>
        <begin position="25"/>
        <end position="32"/>
    </location>
    <ligand>
        <name>ATP</name>
        <dbReference type="ChEBI" id="CHEBI:30616"/>
    </ligand>
</feature>
<name>A0ABS0B012_9BACT</name>
<comment type="function">
    <text evidence="9">Catalyzes the 2-thiolation of uridine at the wobble position (U34) of tRNA, leading to the formation of s(2)U34.</text>
</comment>
<feature type="region of interest" description="Interaction with target base in tRNA" evidence="9">
    <location>
        <begin position="111"/>
        <end position="113"/>
    </location>
</feature>
<dbReference type="HAMAP" id="MF_00144">
    <property type="entry name" value="tRNA_thiouridyl_MnmA"/>
    <property type="match status" value="1"/>
</dbReference>
<dbReference type="PANTHER" id="PTHR11933">
    <property type="entry name" value="TRNA 5-METHYLAMINOMETHYL-2-THIOURIDYLATE -METHYLTRANSFERASE"/>
    <property type="match status" value="1"/>
</dbReference>
<feature type="domain" description="tRNA-specific 2-thiouridylase MnmA-like C-terminal" evidence="10">
    <location>
        <begin position="292"/>
        <end position="363"/>
    </location>
</feature>
<feature type="active site" description="Cysteine persulfide intermediate" evidence="9">
    <location>
        <position position="208"/>
    </location>
</feature>
<dbReference type="Gene3D" id="2.30.30.280">
    <property type="entry name" value="Adenine nucleotide alpha hydrolases-like domains"/>
    <property type="match status" value="1"/>
</dbReference>
<dbReference type="Gene3D" id="3.40.50.620">
    <property type="entry name" value="HUPs"/>
    <property type="match status" value="1"/>
</dbReference>
<evidence type="ECO:0000259" key="10">
    <source>
        <dbReference type="Pfam" id="PF20258"/>
    </source>
</evidence>
<evidence type="ECO:0000256" key="5">
    <source>
        <dbReference type="ARBA" id="ARBA00022840"/>
    </source>
</evidence>
<evidence type="ECO:0000256" key="9">
    <source>
        <dbReference type="HAMAP-Rule" id="MF_00144"/>
    </source>
</evidence>
<dbReference type="Pfam" id="PF03054">
    <property type="entry name" value="tRNA_Me_trans"/>
    <property type="match status" value="1"/>
</dbReference>
<feature type="domain" description="tRNA-specific 2-thiouridylase MnmA-like central" evidence="11">
    <location>
        <begin position="217"/>
        <end position="280"/>
    </location>
</feature>
<dbReference type="InterPro" id="IPR004506">
    <property type="entry name" value="MnmA-like"/>
</dbReference>
<dbReference type="SUPFAM" id="SSF52402">
    <property type="entry name" value="Adenine nucleotide alpha hydrolases-like"/>
    <property type="match status" value="1"/>
</dbReference>
<comment type="caution">
    <text evidence="9">Lacks conserved residue(s) required for the propagation of feature annotation.</text>
</comment>
<dbReference type="NCBIfam" id="TIGR00420">
    <property type="entry name" value="trmU"/>
    <property type="match status" value="1"/>
</dbReference>
<feature type="binding site" evidence="9">
    <location>
        <position position="51"/>
    </location>
    <ligand>
        <name>ATP</name>
        <dbReference type="ChEBI" id="CHEBI:30616"/>
    </ligand>
</feature>
<feature type="site" description="Interaction with tRNA" evidence="9">
    <location>
        <position position="141"/>
    </location>
</feature>
<evidence type="ECO:0000256" key="2">
    <source>
        <dbReference type="ARBA" id="ARBA00022679"/>
    </source>
</evidence>
<keyword evidence="6 9" id="KW-0694">RNA-binding</keyword>
<evidence type="ECO:0000313" key="12">
    <source>
        <dbReference type="EMBL" id="MBF5059197.1"/>
    </source>
</evidence>
<evidence type="ECO:0000256" key="6">
    <source>
        <dbReference type="ARBA" id="ARBA00022884"/>
    </source>
</evidence>
<dbReference type="Gene3D" id="2.40.30.10">
    <property type="entry name" value="Translation factors"/>
    <property type="match status" value="1"/>
</dbReference>
<dbReference type="Pfam" id="PF20259">
    <property type="entry name" value="tRNA_Me_trans_M"/>
    <property type="match status" value="1"/>
</dbReference>
<keyword evidence="9" id="KW-0963">Cytoplasm</keyword>
<protein>
    <recommendedName>
        <fullName evidence="9">tRNA-specific 2-thiouridylase MnmA</fullName>
        <ecNumber evidence="9">2.8.1.13</ecNumber>
    </recommendedName>
</protein>
<evidence type="ECO:0000256" key="7">
    <source>
        <dbReference type="ARBA" id="ARBA00023157"/>
    </source>
</evidence>
<dbReference type="CDD" id="cd01998">
    <property type="entry name" value="MnmA_TRMU-like"/>
    <property type="match status" value="1"/>
</dbReference>
<accession>A0ABS0B012</accession>
<feature type="region of interest" description="Interaction with tRNA" evidence="9">
    <location>
        <begin position="315"/>
        <end position="316"/>
    </location>
</feature>
<dbReference type="GO" id="GO:0016740">
    <property type="term" value="F:transferase activity"/>
    <property type="evidence" value="ECO:0007669"/>
    <property type="project" value="UniProtKB-KW"/>
</dbReference>
<keyword evidence="2 9" id="KW-0808">Transferase</keyword>
<keyword evidence="3 9" id="KW-0819">tRNA processing</keyword>
<comment type="subcellular location">
    <subcellularLocation>
        <location evidence="9">Cytoplasm</location>
    </subcellularLocation>
</comment>
<dbReference type="PANTHER" id="PTHR11933:SF5">
    <property type="entry name" value="MITOCHONDRIAL TRNA-SPECIFIC 2-THIOURIDYLASE 1"/>
    <property type="match status" value="1"/>
</dbReference>
<dbReference type="EMBL" id="JAAEJV010000014">
    <property type="protein sequence ID" value="MBF5059197.1"/>
    <property type="molecule type" value="Genomic_DNA"/>
</dbReference>
<dbReference type="InterPro" id="IPR046885">
    <property type="entry name" value="MnmA-like_C"/>
</dbReference>
<proteinExistence type="inferred from homology"/>
<dbReference type="InterPro" id="IPR014729">
    <property type="entry name" value="Rossmann-like_a/b/a_fold"/>
</dbReference>
<organism evidence="12 13">
    <name type="scientific">Candidatus Neptunichlamydia vexilliferae</name>
    <dbReference type="NCBI Taxonomy" id="1651774"/>
    <lineage>
        <taxon>Bacteria</taxon>
        <taxon>Pseudomonadati</taxon>
        <taxon>Chlamydiota</taxon>
        <taxon>Chlamydiia</taxon>
        <taxon>Parachlamydiales</taxon>
        <taxon>Simkaniaceae</taxon>
        <taxon>Candidatus Neptunichlamydia</taxon>
    </lineage>
</organism>
<reference evidence="12 13" key="1">
    <citation type="submission" date="2020-01" db="EMBL/GenBank/DDBJ databases">
        <title>Draft genome sequence of Cand. Neptunochlamydia vexilliferae K9.</title>
        <authorList>
            <person name="Schulz F."/>
            <person name="Koestlbacher S."/>
            <person name="Wascher F."/>
            <person name="Pizzetti I."/>
            <person name="Horn M."/>
        </authorList>
    </citation>
    <scope>NUCLEOTIDE SEQUENCE [LARGE SCALE GENOMIC DNA]</scope>
    <source>
        <strain evidence="12 13">K9</strain>
    </source>
</reference>
<keyword evidence="5 9" id="KW-0067">ATP-binding</keyword>
<comment type="similarity">
    <text evidence="9">Belongs to the MnmA/TRMU family.</text>
</comment>
<keyword evidence="7" id="KW-1015">Disulfide bond</keyword>
<evidence type="ECO:0000256" key="3">
    <source>
        <dbReference type="ARBA" id="ARBA00022694"/>
    </source>
</evidence>
<dbReference type="NCBIfam" id="NF001138">
    <property type="entry name" value="PRK00143.1"/>
    <property type="match status" value="1"/>
</dbReference>
<feature type="active site" description="Nucleophile" evidence="9">
    <location>
        <position position="116"/>
    </location>
</feature>
<dbReference type="InterPro" id="IPR046884">
    <property type="entry name" value="MnmA-like_central"/>
</dbReference>
<feature type="site" description="Interaction with tRNA" evidence="9">
    <location>
        <position position="347"/>
    </location>
</feature>
<feature type="region of interest" description="Interaction with tRNA" evidence="9">
    <location>
        <begin position="158"/>
        <end position="160"/>
    </location>
</feature>
<evidence type="ECO:0000256" key="4">
    <source>
        <dbReference type="ARBA" id="ARBA00022741"/>
    </source>
</evidence>
<evidence type="ECO:0000259" key="11">
    <source>
        <dbReference type="Pfam" id="PF20259"/>
    </source>
</evidence>
<evidence type="ECO:0000313" key="13">
    <source>
        <dbReference type="Proteomes" id="UP001194714"/>
    </source>
</evidence>
<keyword evidence="1 9" id="KW-0820">tRNA-binding</keyword>
<dbReference type="Proteomes" id="UP001194714">
    <property type="component" value="Unassembled WGS sequence"/>
</dbReference>
<evidence type="ECO:0000256" key="1">
    <source>
        <dbReference type="ARBA" id="ARBA00022555"/>
    </source>
</evidence>
<dbReference type="EC" id="2.8.1.13" evidence="9"/>
<comment type="caution">
    <text evidence="12">The sequence shown here is derived from an EMBL/GenBank/DDBJ whole genome shotgun (WGS) entry which is preliminary data.</text>
</comment>
<evidence type="ECO:0000256" key="8">
    <source>
        <dbReference type="ARBA" id="ARBA00051542"/>
    </source>
</evidence>
<dbReference type="Pfam" id="PF20258">
    <property type="entry name" value="tRNA_Me_trans_C"/>
    <property type="match status" value="1"/>
</dbReference>